<dbReference type="HOGENOM" id="CLU_094520_0_0_6"/>
<organism evidence="1 2">
    <name type="scientific">Escherichia coli O6:H1 (strain CFT073 / ATCC 700928 / UPEC)</name>
    <dbReference type="NCBI Taxonomy" id="199310"/>
    <lineage>
        <taxon>Bacteria</taxon>
        <taxon>Pseudomonadati</taxon>
        <taxon>Pseudomonadota</taxon>
        <taxon>Gammaproteobacteria</taxon>
        <taxon>Enterobacterales</taxon>
        <taxon>Enterobacteriaceae</taxon>
        <taxon>Escherichia</taxon>
    </lineage>
</organism>
<dbReference type="NCBIfam" id="NF007580">
    <property type="entry name" value="PRK10215.1"/>
    <property type="match status" value="1"/>
</dbReference>
<dbReference type="PROSITE" id="PS51257">
    <property type="entry name" value="PROKAR_LIPOPROTEIN"/>
    <property type="match status" value="1"/>
</dbReference>
<protein>
    <submittedName>
        <fullName evidence="1">Putative conserved protein</fullName>
    </submittedName>
</protein>
<keyword evidence="2" id="KW-1185">Reference proteome</keyword>
<gene>
    <name evidence="1" type="ordered locus">c4617</name>
</gene>
<dbReference type="AlphaFoldDB" id="A0A0H2VCF3"/>
<name>A0A0H2VCF3_ECOL6</name>
<dbReference type="KEGG" id="ecc:c4617"/>
<evidence type="ECO:0000313" key="2">
    <source>
        <dbReference type="Proteomes" id="UP000001410"/>
    </source>
</evidence>
<dbReference type="eggNOG" id="ENOG503253A">
    <property type="taxonomic scope" value="Bacteria"/>
</dbReference>
<proteinExistence type="predicted"/>
<sequence length="163" mass="17975">MFKGLIMKLNLKGFFKAASLCSLAFALTGCITWGLVSNTASRPHAEQWRSDTIKGLSLAEDSNGTKGYVFVGESLDYLLTTGGDEVVKMLNDPAIHGERITVSDNAKFILSSSNKNFSGAITLYYDWNNEEDKALATQYGLICDTRALYMDAGRFERLNPPEK</sequence>
<dbReference type="EMBL" id="AE014075">
    <property type="protein sequence ID" value="AAN83050.1"/>
    <property type="molecule type" value="Genomic_DNA"/>
</dbReference>
<reference evidence="1 2" key="1">
    <citation type="journal article" date="2002" name="Proc. Natl. Acad. Sci. U.S.A.">
        <title>Extensive mosaic structure revealed by the complete genome sequence of uropathogenic Escherichia coli.</title>
        <authorList>
            <person name="Welch R.A."/>
            <person name="Burland V."/>
            <person name="Plunkett G.III."/>
            <person name="Redford P."/>
            <person name="Roesch P."/>
            <person name="Rasko D."/>
            <person name="Buckles E.L."/>
            <person name="Liou S.R."/>
            <person name="Boutin A."/>
            <person name="Hackett J."/>
            <person name="Stroud D."/>
            <person name="Mayhew G.F."/>
            <person name="Rose D.J."/>
            <person name="Zhou S."/>
            <person name="Schwartz D.C."/>
            <person name="Perna N.T."/>
            <person name="Mobley H.L."/>
            <person name="Donnenberg M.S."/>
            <person name="Blattner F.R."/>
        </authorList>
    </citation>
    <scope>NUCLEOTIDE SEQUENCE [LARGE SCALE GENOMIC DNA]</scope>
    <source>
        <strain evidence="2">CFT073 / ATCC 700928 / UPEC</strain>
    </source>
</reference>
<evidence type="ECO:0000313" key="1">
    <source>
        <dbReference type="EMBL" id="AAN83050.1"/>
    </source>
</evidence>
<dbReference type="Proteomes" id="UP000001410">
    <property type="component" value="Chromosome"/>
</dbReference>
<accession>A0A0H2VCF3</accession>
<dbReference type="STRING" id="199310.c4617"/>